<feature type="domain" description="Orn/DAP/Arg decarboxylase 2 C-terminal" evidence="5">
    <location>
        <begin position="23"/>
        <end position="365"/>
    </location>
</feature>
<dbReference type="Pfam" id="PF00278">
    <property type="entry name" value="Orn_DAP_Arg_deC"/>
    <property type="match status" value="1"/>
</dbReference>
<dbReference type="SUPFAM" id="SSF50621">
    <property type="entry name" value="Alanine racemase C-terminal domain-like"/>
    <property type="match status" value="1"/>
</dbReference>
<dbReference type="OrthoDB" id="9802241at2"/>
<evidence type="ECO:0000256" key="1">
    <source>
        <dbReference type="ARBA" id="ARBA00001933"/>
    </source>
</evidence>
<dbReference type="PANTHER" id="PTHR43727:SF2">
    <property type="entry name" value="GROUP IV DECARBOXYLASE"/>
    <property type="match status" value="1"/>
</dbReference>
<dbReference type="KEGG" id="sna:Snas_3735"/>
<gene>
    <name evidence="7" type="ordered locus">Snas_3735</name>
</gene>
<dbReference type="EMBL" id="CP001778">
    <property type="protein sequence ID" value="ADD43392.1"/>
    <property type="molecule type" value="Genomic_DNA"/>
</dbReference>
<dbReference type="CDD" id="cd06843">
    <property type="entry name" value="PLPDE_III_PvsE_like"/>
    <property type="match status" value="1"/>
</dbReference>
<dbReference type="PANTHER" id="PTHR43727">
    <property type="entry name" value="DIAMINOPIMELATE DECARBOXYLASE"/>
    <property type="match status" value="1"/>
</dbReference>
<evidence type="ECO:0000259" key="5">
    <source>
        <dbReference type="Pfam" id="PF00278"/>
    </source>
</evidence>
<dbReference type="GO" id="GO:0009089">
    <property type="term" value="P:lysine biosynthetic process via diaminopimelate"/>
    <property type="evidence" value="ECO:0007669"/>
    <property type="project" value="TreeGrafter"/>
</dbReference>
<dbReference type="Gene3D" id="3.20.20.10">
    <property type="entry name" value="Alanine racemase"/>
    <property type="match status" value="1"/>
</dbReference>
<dbReference type="InterPro" id="IPR000183">
    <property type="entry name" value="Orn/DAP/Arg_de-COase"/>
</dbReference>
<dbReference type="InterPro" id="IPR002433">
    <property type="entry name" value="Orn_de-COase"/>
</dbReference>
<feature type="domain" description="Orn/DAP/Arg decarboxylase 2 N-terminal" evidence="6">
    <location>
        <begin position="28"/>
        <end position="272"/>
    </location>
</feature>
<reference evidence="7 8" key="1">
    <citation type="journal article" date="2009" name="Stand. Genomic Sci.">
        <title>Complete genome sequence of Stackebrandtia nassauensis type strain (LLR-40K-21).</title>
        <authorList>
            <person name="Munk C."/>
            <person name="Lapidus A."/>
            <person name="Copeland A."/>
            <person name="Jando M."/>
            <person name="Mayilraj S."/>
            <person name="Glavina Del Rio T."/>
            <person name="Nolan M."/>
            <person name="Chen F."/>
            <person name="Lucas S."/>
            <person name="Tice H."/>
            <person name="Cheng J.F."/>
            <person name="Han C."/>
            <person name="Detter J.C."/>
            <person name="Bruce D."/>
            <person name="Goodwin L."/>
            <person name="Chain P."/>
            <person name="Pitluck S."/>
            <person name="Goker M."/>
            <person name="Ovchinikova G."/>
            <person name="Pati A."/>
            <person name="Ivanova N."/>
            <person name="Mavromatis K."/>
            <person name="Chen A."/>
            <person name="Palaniappan K."/>
            <person name="Land M."/>
            <person name="Hauser L."/>
            <person name="Chang Y.J."/>
            <person name="Jeffries C.D."/>
            <person name="Bristow J."/>
            <person name="Eisen J.A."/>
            <person name="Markowitz V."/>
            <person name="Hugenholtz P."/>
            <person name="Kyrpides N.C."/>
            <person name="Klenk H.P."/>
        </authorList>
    </citation>
    <scope>NUCLEOTIDE SEQUENCE [LARGE SCALE GENOMIC DNA]</scope>
    <source>
        <strain evidence="8">DSM 44728 / CIP 108903 / NRRL B-16338 / NBRC 102104 / LLR-40K-21</strain>
    </source>
</reference>
<dbReference type="GO" id="GO:0006596">
    <property type="term" value="P:polyamine biosynthetic process"/>
    <property type="evidence" value="ECO:0007669"/>
    <property type="project" value="InterPro"/>
</dbReference>
<sequence>MTPAIPTRVAAAIDTLSHPVCAYVYDLAALSERIAAVKAALPPQTRLFYAMKANSRPELVARAAQYCDGIEIASPGELATAIAAGARHLIYGGPSKTDAALTAALSCGTPVTVNVEGLHELRRLDRLARQHGTVAEIALRVNRATETPGGTHRMTGTPTPFGIDAAHLDDAVDLARRLPGVRLTGLHLHAVSNNLDAAAHARFVAEALEYAADTATRHGLTWETVNLGGGIGVDPAGGSEFDLADFAARLTRPAVTTIFELGRYLAAETGWYATEVTDIKTTHGRTFAVVRGGTHHFRLPAAWGYDHPAAVHPVDEWPYPWQRPEARDTTVDVTGELCTPRDVLCRDLPVSRLRVGDVLVFGRTGAYGWDISHHDFLSHPHPDTVVLD</sequence>
<name>D3PXR2_STANL</name>
<dbReference type="InterPro" id="IPR009006">
    <property type="entry name" value="Ala_racemase/Decarboxylase_C"/>
</dbReference>
<evidence type="ECO:0000259" key="6">
    <source>
        <dbReference type="Pfam" id="PF02784"/>
    </source>
</evidence>
<dbReference type="RefSeq" id="WP_013018963.1">
    <property type="nucleotide sequence ID" value="NC_013947.1"/>
</dbReference>
<dbReference type="AlphaFoldDB" id="D3PXR2"/>
<dbReference type="PRINTS" id="PR01182">
    <property type="entry name" value="ORNDCRBXLASE"/>
</dbReference>
<dbReference type="InterPro" id="IPR029066">
    <property type="entry name" value="PLP-binding_barrel"/>
</dbReference>
<proteinExistence type="inferred from homology"/>
<protein>
    <submittedName>
        <fullName evidence="7">Orn/DAP/Arg decarboxylase 2</fullName>
    </submittedName>
</protein>
<feature type="modified residue" description="N6-(pyridoxal phosphate)lysine" evidence="3">
    <location>
        <position position="52"/>
    </location>
</feature>
<dbReference type="SUPFAM" id="SSF51419">
    <property type="entry name" value="PLP-binding barrel"/>
    <property type="match status" value="1"/>
</dbReference>
<keyword evidence="8" id="KW-1185">Reference proteome</keyword>
<dbReference type="Gene3D" id="2.40.37.10">
    <property type="entry name" value="Lyase, Ornithine Decarboxylase, Chain A, domain 1"/>
    <property type="match status" value="1"/>
</dbReference>
<keyword evidence="2 3" id="KW-0663">Pyridoxal phosphate</keyword>
<dbReference type="InterPro" id="IPR022644">
    <property type="entry name" value="De-COase2_N"/>
</dbReference>
<feature type="active site" description="Proton donor" evidence="3">
    <location>
        <position position="338"/>
    </location>
</feature>
<accession>D3PXR2</accession>
<organism evidence="7 8">
    <name type="scientific">Stackebrandtia nassauensis (strain DSM 44728 / CIP 108903 / NRRL B-16338 / NBRC 102104 / LLR-40K-21)</name>
    <dbReference type="NCBI Taxonomy" id="446470"/>
    <lineage>
        <taxon>Bacteria</taxon>
        <taxon>Bacillati</taxon>
        <taxon>Actinomycetota</taxon>
        <taxon>Actinomycetes</taxon>
        <taxon>Glycomycetales</taxon>
        <taxon>Glycomycetaceae</taxon>
        <taxon>Stackebrandtia</taxon>
    </lineage>
</organism>
<dbReference type="InterPro" id="IPR022643">
    <property type="entry name" value="De-COase2_C"/>
</dbReference>
<dbReference type="Pfam" id="PF02784">
    <property type="entry name" value="Orn_Arg_deC_N"/>
    <property type="match status" value="1"/>
</dbReference>
<evidence type="ECO:0000313" key="8">
    <source>
        <dbReference type="Proteomes" id="UP000000844"/>
    </source>
</evidence>
<dbReference type="Proteomes" id="UP000000844">
    <property type="component" value="Chromosome"/>
</dbReference>
<evidence type="ECO:0000256" key="4">
    <source>
        <dbReference type="RuleBase" id="RU003737"/>
    </source>
</evidence>
<comment type="cofactor">
    <cofactor evidence="1 3">
        <name>pyridoxal 5'-phosphate</name>
        <dbReference type="ChEBI" id="CHEBI:597326"/>
    </cofactor>
</comment>
<dbReference type="GO" id="GO:0008836">
    <property type="term" value="F:diaminopimelate decarboxylase activity"/>
    <property type="evidence" value="ECO:0007669"/>
    <property type="project" value="TreeGrafter"/>
</dbReference>
<evidence type="ECO:0000256" key="2">
    <source>
        <dbReference type="ARBA" id="ARBA00022898"/>
    </source>
</evidence>
<dbReference type="STRING" id="446470.Snas_3735"/>
<evidence type="ECO:0000256" key="3">
    <source>
        <dbReference type="PIRSR" id="PIRSR600183-50"/>
    </source>
</evidence>
<dbReference type="eggNOG" id="COG0019">
    <property type="taxonomic scope" value="Bacteria"/>
</dbReference>
<dbReference type="HOGENOM" id="CLU_026444_0_3_11"/>
<comment type="similarity">
    <text evidence="4">Belongs to the Orn/Lys/Arg decarboxylase class-II family.</text>
</comment>
<dbReference type="PRINTS" id="PR01179">
    <property type="entry name" value="ODADCRBXLASE"/>
</dbReference>
<evidence type="ECO:0000313" key="7">
    <source>
        <dbReference type="EMBL" id="ADD43392.1"/>
    </source>
</evidence>